<dbReference type="AlphaFoldDB" id="A0A7L0H6M1"/>
<evidence type="ECO:0000313" key="13">
    <source>
        <dbReference type="EMBL" id="NXK14958.1"/>
    </source>
</evidence>
<keyword evidence="10" id="KW-0539">Nucleus</keyword>
<keyword evidence="4" id="KW-0677">Repeat</keyword>
<dbReference type="PROSITE" id="PS50157">
    <property type="entry name" value="ZINC_FINGER_C2H2_2"/>
    <property type="match status" value="3"/>
</dbReference>
<comment type="similarity">
    <text evidence="2">Belongs to the krueppel C2H2-type zinc-finger protein family.</text>
</comment>
<name>A0A7L0H6M1_HERCA</name>
<feature type="domain" description="C2H2-type" evidence="12">
    <location>
        <begin position="34"/>
        <end position="56"/>
    </location>
</feature>
<dbReference type="Proteomes" id="UP000555649">
    <property type="component" value="Unassembled WGS sequence"/>
</dbReference>
<dbReference type="FunFam" id="3.30.160.60:FF:002343">
    <property type="entry name" value="Zinc finger protein 33A"/>
    <property type="match status" value="1"/>
</dbReference>
<evidence type="ECO:0000313" key="14">
    <source>
        <dbReference type="Proteomes" id="UP000555649"/>
    </source>
</evidence>
<dbReference type="Gene3D" id="3.30.160.60">
    <property type="entry name" value="Classic Zinc Finger"/>
    <property type="match status" value="4"/>
</dbReference>
<accession>A0A7L0H6M1</accession>
<keyword evidence="14" id="KW-1185">Reference proteome</keyword>
<evidence type="ECO:0000256" key="11">
    <source>
        <dbReference type="PROSITE-ProRule" id="PRU00042"/>
    </source>
</evidence>
<sequence>HHTYTCLKCWRSFSGGSSLIFHKRIHHGKRPIFCGRSFGQSKDLISHRRLHTGGGDSTLGQDRRKSFGRSSNLIRHQWIPAGERPYRCPNCGKGFTVTSKLIRHQQ</sequence>
<evidence type="ECO:0000256" key="3">
    <source>
        <dbReference type="ARBA" id="ARBA00022723"/>
    </source>
</evidence>
<comment type="subcellular location">
    <subcellularLocation>
        <location evidence="1">Nucleus</location>
    </subcellularLocation>
</comment>
<dbReference type="GO" id="GO:0008270">
    <property type="term" value="F:zinc ion binding"/>
    <property type="evidence" value="ECO:0007669"/>
    <property type="project" value="UniProtKB-KW"/>
</dbReference>
<evidence type="ECO:0000256" key="2">
    <source>
        <dbReference type="ARBA" id="ARBA00006991"/>
    </source>
</evidence>
<reference evidence="13 14" key="1">
    <citation type="submission" date="2019-09" db="EMBL/GenBank/DDBJ databases">
        <title>Bird 10,000 Genomes (B10K) Project - Family phase.</title>
        <authorList>
            <person name="Zhang G."/>
        </authorList>
    </citation>
    <scope>NUCLEOTIDE SEQUENCE [LARGE SCALE GENOMIC DNA]</scope>
    <source>
        <strain evidence="13">B10K-DU-005-78</strain>
        <tissue evidence="13">Mixed tissue sample</tissue>
    </source>
</reference>
<evidence type="ECO:0000259" key="12">
    <source>
        <dbReference type="PROSITE" id="PS50157"/>
    </source>
</evidence>
<protein>
    <submittedName>
        <fullName evidence="13">ZNF16 protein</fullName>
    </submittedName>
</protein>
<evidence type="ECO:0000256" key="7">
    <source>
        <dbReference type="ARBA" id="ARBA00023015"/>
    </source>
</evidence>
<keyword evidence="6" id="KW-0862">Zinc</keyword>
<keyword evidence="7" id="KW-0805">Transcription regulation</keyword>
<feature type="non-terminal residue" evidence="13">
    <location>
        <position position="106"/>
    </location>
</feature>
<evidence type="ECO:0000256" key="1">
    <source>
        <dbReference type="ARBA" id="ARBA00004123"/>
    </source>
</evidence>
<proteinExistence type="inferred from homology"/>
<dbReference type="GO" id="GO:0001817">
    <property type="term" value="P:regulation of cytokine production"/>
    <property type="evidence" value="ECO:0007669"/>
    <property type="project" value="TreeGrafter"/>
</dbReference>
<keyword evidence="5 11" id="KW-0863">Zinc-finger</keyword>
<evidence type="ECO:0000256" key="6">
    <source>
        <dbReference type="ARBA" id="ARBA00022833"/>
    </source>
</evidence>
<dbReference type="GO" id="GO:0002682">
    <property type="term" value="P:regulation of immune system process"/>
    <property type="evidence" value="ECO:0007669"/>
    <property type="project" value="TreeGrafter"/>
</dbReference>
<dbReference type="InterPro" id="IPR013087">
    <property type="entry name" value="Znf_C2H2_type"/>
</dbReference>
<dbReference type="EMBL" id="VXAJ01001140">
    <property type="protein sequence ID" value="NXK14958.1"/>
    <property type="molecule type" value="Genomic_DNA"/>
</dbReference>
<dbReference type="PANTHER" id="PTHR24399">
    <property type="entry name" value="ZINC FINGER AND BTB DOMAIN-CONTAINING"/>
    <property type="match status" value="1"/>
</dbReference>
<dbReference type="GO" id="GO:0001227">
    <property type="term" value="F:DNA-binding transcription repressor activity, RNA polymerase II-specific"/>
    <property type="evidence" value="ECO:0007669"/>
    <property type="project" value="TreeGrafter"/>
</dbReference>
<evidence type="ECO:0000256" key="5">
    <source>
        <dbReference type="ARBA" id="ARBA00022771"/>
    </source>
</evidence>
<comment type="caution">
    <text evidence="13">The sequence shown here is derived from an EMBL/GenBank/DDBJ whole genome shotgun (WGS) entry which is preliminary data.</text>
</comment>
<dbReference type="SMART" id="SM00355">
    <property type="entry name" value="ZnF_C2H2"/>
    <property type="match status" value="3"/>
</dbReference>
<feature type="domain" description="C2H2-type" evidence="12">
    <location>
        <begin position="86"/>
        <end position="106"/>
    </location>
</feature>
<dbReference type="PANTHER" id="PTHR24399:SF54">
    <property type="entry name" value="GASTRULA ZINC FINGER PROTEIN XLCGF26.1-LIKE-RELATED"/>
    <property type="match status" value="1"/>
</dbReference>
<evidence type="ECO:0000256" key="4">
    <source>
        <dbReference type="ARBA" id="ARBA00022737"/>
    </source>
</evidence>
<gene>
    <name evidence="13" type="primary">Znf16_1</name>
    <name evidence="13" type="ORF">HERCAC_R00010</name>
</gene>
<dbReference type="SUPFAM" id="SSF57667">
    <property type="entry name" value="beta-beta-alpha zinc fingers"/>
    <property type="match status" value="2"/>
</dbReference>
<feature type="domain" description="C2H2-type" evidence="12">
    <location>
        <begin position="4"/>
        <end position="31"/>
    </location>
</feature>
<dbReference type="Pfam" id="PF00096">
    <property type="entry name" value="zf-C2H2"/>
    <property type="match status" value="2"/>
</dbReference>
<dbReference type="PROSITE" id="PS00028">
    <property type="entry name" value="ZINC_FINGER_C2H2_1"/>
    <property type="match status" value="1"/>
</dbReference>
<evidence type="ECO:0000256" key="8">
    <source>
        <dbReference type="ARBA" id="ARBA00023125"/>
    </source>
</evidence>
<keyword evidence="8" id="KW-0238">DNA-binding</keyword>
<keyword evidence="9" id="KW-0804">Transcription</keyword>
<keyword evidence="3" id="KW-0479">Metal-binding</keyword>
<dbReference type="GO" id="GO:0000978">
    <property type="term" value="F:RNA polymerase II cis-regulatory region sequence-specific DNA binding"/>
    <property type="evidence" value="ECO:0007669"/>
    <property type="project" value="TreeGrafter"/>
</dbReference>
<feature type="non-terminal residue" evidence="13">
    <location>
        <position position="1"/>
    </location>
</feature>
<organism evidence="13 14">
    <name type="scientific">Herpetotheres cachinnans</name>
    <name type="common">Laughing falcon</name>
    <name type="synonym">Falco cachinnans</name>
    <dbReference type="NCBI Taxonomy" id="56343"/>
    <lineage>
        <taxon>Eukaryota</taxon>
        <taxon>Metazoa</taxon>
        <taxon>Chordata</taxon>
        <taxon>Craniata</taxon>
        <taxon>Vertebrata</taxon>
        <taxon>Euteleostomi</taxon>
        <taxon>Archelosauria</taxon>
        <taxon>Archosauria</taxon>
        <taxon>Dinosauria</taxon>
        <taxon>Saurischia</taxon>
        <taxon>Theropoda</taxon>
        <taxon>Coelurosauria</taxon>
        <taxon>Aves</taxon>
        <taxon>Neognathae</taxon>
        <taxon>Neoaves</taxon>
        <taxon>Telluraves</taxon>
        <taxon>Australaves</taxon>
        <taxon>Falconiformes</taxon>
        <taxon>Falconidae</taxon>
        <taxon>Herpetotheres</taxon>
    </lineage>
</organism>
<evidence type="ECO:0000256" key="10">
    <source>
        <dbReference type="ARBA" id="ARBA00023242"/>
    </source>
</evidence>
<dbReference type="InterPro" id="IPR036236">
    <property type="entry name" value="Znf_C2H2_sf"/>
</dbReference>
<evidence type="ECO:0000256" key="9">
    <source>
        <dbReference type="ARBA" id="ARBA00023163"/>
    </source>
</evidence>
<dbReference type="GO" id="GO:0005654">
    <property type="term" value="C:nucleoplasm"/>
    <property type="evidence" value="ECO:0007669"/>
    <property type="project" value="TreeGrafter"/>
</dbReference>